<dbReference type="GO" id="GO:0016342">
    <property type="term" value="C:catenin complex"/>
    <property type="evidence" value="ECO:0007669"/>
    <property type="project" value="TreeGrafter"/>
</dbReference>
<keyword evidence="5" id="KW-0106">Calcium</keyword>
<dbReference type="GO" id="GO:0016339">
    <property type="term" value="P:calcium-dependent cell-cell adhesion via plasma membrane cell adhesion molecules"/>
    <property type="evidence" value="ECO:0007669"/>
    <property type="project" value="TreeGrafter"/>
</dbReference>
<proteinExistence type="predicted"/>
<feature type="non-terminal residue" evidence="11">
    <location>
        <position position="1"/>
    </location>
</feature>
<dbReference type="Pfam" id="PF01049">
    <property type="entry name" value="CADH_Y-type_LIR"/>
    <property type="match status" value="1"/>
</dbReference>
<dbReference type="PANTHER" id="PTHR24027:SF99">
    <property type="entry name" value="CADHERIN-9"/>
    <property type="match status" value="1"/>
</dbReference>
<evidence type="ECO:0000256" key="4">
    <source>
        <dbReference type="ARBA" id="ARBA00022737"/>
    </source>
</evidence>
<dbReference type="InterPro" id="IPR000233">
    <property type="entry name" value="Cadherin_Y-type_LIR"/>
</dbReference>
<evidence type="ECO:0000256" key="5">
    <source>
        <dbReference type="ARBA" id="ARBA00022837"/>
    </source>
</evidence>
<dbReference type="EMBL" id="VZRT01009136">
    <property type="protein sequence ID" value="NWW41448.1"/>
    <property type="molecule type" value="Genomic_DNA"/>
</dbReference>
<comment type="caution">
    <text evidence="11">The sequence shown here is derived from an EMBL/GenBank/DDBJ whole genome shotgun (WGS) entry which is preliminary data.</text>
</comment>
<organism evidence="11 12">
    <name type="scientific">Panurus biarmicus</name>
    <name type="common">Bearded tit</name>
    <dbReference type="NCBI Taxonomy" id="181101"/>
    <lineage>
        <taxon>Eukaryota</taxon>
        <taxon>Metazoa</taxon>
        <taxon>Chordata</taxon>
        <taxon>Craniata</taxon>
        <taxon>Vertebrata</taxon>
        <taxon>Euteleostomi</taxon>
        <taxon>Archelosauria</taxon>
        <taxon>Archosauria</taxon>
        <taxon>Dinosauria</taxon>
        <taxon>Saurischia</taxon>
        <taxon>Theropoda</taxon>
        <taxon>Coelurosauria</taxon>
        <taxon>Aves</taxon>
        <taxon>Neognathae</taxon>
        <taxon>Neoaves</taxon>
        <taxon>Telluraves</taxon>
        <taxon>Australaves</taxon>
        <taxon>Passeriformes</taxon>
        <taxon>Sylvioidea</taxon>
        <taxon>Sylviidae</taxon>
        <taxon>Sylviidae incertae sedis</taxon>
        <taxon>Panurus</taxon>
    </lineage>
</organism>
<dbReference type="Gene3D" id="4.10.900.10">
    <property type="entry name" value="TCF3-CBD (Catenin binding domain)"/>
    <property type="match status" value="1"/>
</dbReference>
<comment type="function">
    <text evidence="8">Cadherins are calcium-dependent cell adhesion proteins.</text>
</comment>
<dbReference type="GO" id="GO:0007156">
    <property type="term" value="P:homophilic cell adhesion via plasma membrane adhesion molecules"/>
    <property type="evidence" value="ECO:0007669"/>
    <property type="project" value="InterPro"/>
</dbReference>
<evidence type="ECO:0000256" key="3">
    <source>
        <dbReference type="ARBA" id="ARBA00022692"/>
    </source>
</evidence>
<evidence type="ECO:0000256" key="7">
    <source>
        <dbReference type="ARBA" id="ARBA00023136"/>
    </source>
</evidence>
<dbReference type="GO" id="GO:0008013">
    <property type="term" value="F:beta-catenin binding"/>
    <property type="evidence" value="ECO:0007669"/>
    <property type="project" value="TreeGrafter"/>
</dbReference>
<accession>A0A7K6MYA3</accession>
<keyword evidence="12" id="KW-1185">Reference proteome</keyword>
<protein>
    <submittedName>
        <fullName evidence="11">CADH9 protein</fullName>
    </submittedName>
</protein>
<name>A0A7K6MYA3_PANBI</name>
<feature type="non-terminal residue" evidence="11">
    <location>
        <position position="181"/>
    </location>
</feature>
<evidence type="ECO:0000313" key="12">
    <source>
        <dbReference type="Proteomes" id="UP000545574"/>
    </source>
</evidence>
<keyword evidence="7 9" id="KW-0472">Membrane</keyword>
<gene>
    <name evidence="11" type="primary">Cdh9_1</name>
    <name evidence="11" type="ORF">PANBIA_R14495</name>
</gene>
<evidence type="ECO:0000256" key="9">
    <source>
        <dbReference type="SAM" id="Phobius"/>
    </source>
</evidence>
<evidence type="ECO:0000313" key="11">
    <source>
        <dbReference type="EMBL" id="NWW41448.1"/>
    </source>
</evidence>
<dbReference type="InterPro" id="IPR039808">
    <property type="entry name" value="Cadherin"/>
</dbReference>
<evidence type="ECO:0000259" key="10">
    <source>
        <dbReference type="Pfam" id="PF01049"/>
    </source>
</evidence>
<sequence length="181" mass="21021">LFYLLSNYPFLHYFFCFLLVLVVLFTALKRQRKKEPLIISKDDVRDNIVTYNDEGGGEEDTQAFDIGTLRNPEAREESKMRRDVIPETIFQIRRTAPLWENIDVQDFIHRRLKENDLDPAAPPYDSLATYAYEGNDSIANSLSSLESLTTEGNQDYDYLSDWGPRFKKLADMYGGEDSDRD</sequence>
<dbReference type="Proteomes" id="UP000545574">
    <property type="component" value="Unassembled WGS sequence"/>
</dbReference>
<dbReference type="GO" id="GO:0000902">
    <property type="term" value="P:cell morphogenesis"/>
    <property type="evidence" value="ECO:0007669"/>
    <property type="project" value="TreeGrafter"/>
</dbReference>
<dbReference type="FunFam" id="4.10.900.10:FF:000006">
    <property type="entry name" value="Cadherin-9 preproprotein"/>
    <property type="match status" value="1"/>
</dbReference>
<dbReference type="InterPro" id="IPR027397">
    <property type="entry name" value="Catenin-bd_sf"/>
</dbReference>
<dbReference type="AlphaFoldDB" id="A0A7K6MYA3"/>
<dbReference type="GO" id="GO:0007043">
    <property type="term" value="P:cell-cell junction assembly"/>
    <property type="evidence" value="ECO:0007669"/>
    <property type="project" value="TreeGrafter"/>
</dbReference>
<evidence type="ECO:0000256" key="1">
    <source>
        <dbReference type="ARBA" id="ARBA00004251"/>
    </source>
</evidence>
<evidence type="ECO:0000256" key="6">
    <source>
        <dbReference type="ARBA" id="ARBA00022989"/>
    </source>
</evidence>
<feature type="transmembrane region" description="Helical" evidence="9">
    <location>
        <begin position="12"/>
        <end position="28"/>
    </location>
</feature>
<dbReference type="GO" id="GO:0099560">
    <property type="term" value="P:synaptic membrane adhesion"/>
    <property type="evidence" value="ECO:0007669"/>
    <property type="project" value="TreeGrafter"/>
</dbReference>
<keyword evidence="4" id="KW-0677">Repeat</keyword>
<keyword evidence="3 9" id="KW-0812">Transmembrane</keyword>
<comment type="subcellular location">
    <subcellularLocation>
        <location evidence="1">Cell membrane</location>
        <topology evidence="1">Single-pass type I membrane protein</topology>
    </subcellularLocation>
</comment>
<reference evidence="11 12" key="1">
    <citation type="submission" date="2019-09" db="EMBL/GenBank/DDBJ databases">
        <title>Bird 10,000 Genomes (B10K) Project - Family phase.</title>
        <authorList>
            <person name="Zhang G."/>
        </authorList>
    </citation>
    <scope>NUCLEOTIDE SEQUENCE [LARGE SCALE GENOMIC DNA]</scope>
    <source>
        <strain evidence="11">B10K-DU-030-18</strain>
    </source>
</reference>
<feature type="domain" description="Cadherin Y-type LIR-motif" evidence="10">
    <location>
        <begin position="116"/>
        <end position="174"/>
    </location>
</feature>
<dbReference type="GO" id="GO:0005912">
    <property type="term" value="C:adherens junction"/>
    <property type="evidence" value="ECO:0007669"/>
    <property type="project" value="TreeGrafter"/>
</dbReference>
<keyword evidence="2" id="KW-0165">Cleavage on pair of basic residues</keyword>
<dbReference type="GO" id="GO:0034332">
    <property type="term" value="P:adherens junction organization"/>
    <property type="evidence" value="ECO:0007669"/>
    <property type="project" value="TreeGrafter"/>
</dbReference>
<dbReference type="GO" id="GO:0045296">
    <property type="term" value="F:cadherin binding"/>
    <property type="evidence" value="ECO:0007669"/>
    <property type="project" value="TreeGrafter"/>
</dbReference>
<dbReference type="GO" id="GO:0005509">
    <property type="term" value="F:calcium ion binding"/>
    <property type="evidence" value="ECO:0007669"/>
    <property type="project" value="InterPro"/>
</dbReference>
<dbReference type="GO" id="GO:0016477">
    <property type="term" value="P:cell migration"/>
    <property type="evidence" value="ECO:0007669"/>
    <property type="project" value="TreeGrafter"/>
</dbReference>
<evidence type="ECO:0000256" key="2">
    <source>
        <dbReference type="ARBA" id="ARBA00022685"/>
    </source>
</evidence>
<keyword evidence="6 9" id="KW-1133">Transmembrane helix</keyword>
<dbReference type="PANTHER" id="PTHR24027">
    <property type="entry name" value="CADHERIN-23"/>
    <property type="match status" value="1"/>
</dbReference>
<dbReference type="GO" id="GO:0044331">
    <property type="term" value="P:cell-cell adhesion mediated by cadherin"/>
    <property type="evidence" value="ECO:0007669"/>
    <property type="project" value="TreeGrafter"/>
</dbReference>
<evidence type="ECO:0000256" key="8">
    <source>
        <dbReference type="RuleBase" id="RU004357"/>
    </source>
</evidence>